<evidence type="ECO:0008006" key="9">
    <source>
        <dbReference type="Google" id="ProtNLM"/>
    </source>
</evidence>
<dbReference type="GO" id="GO:0003676">
    <property type="term" value="F:nucleic acid binding"/>
    <property type="evidence" value="ECO:0007669"/>
    <property type="project" value="InterPro"/>
</dbReference>
<dbReference type="GO" id="GO:0004519">
    <property type="term" value="F:endonuclease activity"/>
    <property type="evidence" value="ECO:0007669"/>
    <property type="project" value="UniProtKB-KW"/>
</dbReference>
<dbReference type="GO" id="GO:0046872">
    <property type="term" value="F:metal ion binding"/>
    <property type="evidence" value="ECO:0007669"/>
    <property type="project" value="UniProtKB-KW"/>
</dbReference>
<evidence type="ECO:0000256" key="1">
    <source>
        <dbReference type="ARBA" id="ARBA00022722"/>
    </source>
</evidence>
<evidence type="ECO:0000256" key="3">
    <source>
        <dbReference type="ARBA" id="ARBA00022759"/>
    </source>
</evidence>
<evidence type="ECO:0000313" key="8">
    <source>
        <dbReference type="Proteomes" id="UP000290407"/>
    </source>
</evidence>
<dbReference type="GO" id="GO:0051607">
    <property type="term" value="P:defense response to virus"/>
    <property type="evidence" value="ECO:0007669"/>
    <property type="project" value="UniProtKB-KW"/>
</dbReference>
<protein>
    <recommendedName>
        <fullName evidence="9">CRISPR-associated endonuclease Cas1</fullName>
    </recommendedName>
</protein>
<dbReference type="RefSeq" id="WP_129601267.1">
    <property type="nucleotide sequence ID" value="NZ_SBLB01000002.1"/>
</dbReference>
<gene>
    <name evidence="7" type="ORF">EQG79_09215</name>
</gene>
<dbReference type="AlphaFoldDB" id="A0A4Q2UT88"/>
<dbReference type="Pfam" id="PF01867">
    <property type="entry name" value="Cas_Cas1"/>
    <property type="match status" value="1"/>
</dbReference>
<evidence type="ECO:0000256" key="6">
    <source>
        <dbReference type="ARBA" id="ARBA00023118"/>
    </source>
</evidence>
<dbReference type="Proteomes" id="UP000290407">
    <property type="component" value="Unassembled WGS sequence"/>
</dbReference>
<organism evidence="7 8">
    <name type="scientific">Spirosoma sordidisoli</name>
    <dbReference type="NCBI Taxonomy" id="2502893"/>
    <lineage>
        <taxon>Bacteria</taxon>
        <taxon>Pseudomonadati</taxon>
        <taxon>Bacteroidota</taxon>
        <taxon>Cytophagia</taxon>
        <taxon>Cytophagales</taxon>
        <taxon>Cytophagaceae</taxon>
        <taxon>Spirosoma</taxon>
    </lineage>
</organism>
<evidence type="ECO:0000256" key="5">
    <source>
        <dbReference type="ARBA" id="ARBA00022842"/>
    </source>
</evidence>
<keyword evidence="3" id="KW-0255">Endonuclease</keyword>
<dbReference type="InterPro" id="IPR042211">
    <property type="entry name" value="CRISPR-assoc_Cas1_N"/>
</dbReference>
<keyword evidence="5" id="KW-0460">Magnesium</keyword>
<keyword evidence="2" id="KW-0479">Metal-binding</keyword>
<comment type="caution">
    <text evidence="7">The sequence shown here is derived from an EMBL/GenBank/DDBJ whole genome shotgun (WGS) entry which is preliminary data.</text>
</comment>
<keyword evidence="6" id="KW-0051">Antiviral defense</keyword>
<accession>A0A4Q2UT88</accession>
<evidence type="ECO:0000256" key="2">
    <source>
        <dbReference type="ARBA" id="ARBA00022723"/>
    </source>
</evidence>
<proteinExistence type="predicted"/>
<evidence type="ECO:0000313" key="7">
    <source>
        <dbReference type="EMBL" id="RYC70039.1"/>
    </source>
</evidence>
<dbReference type="GO" id="GO:0016787">
    <property type="term" value="F:hydrolase activity"/>
    <property type="evidence" value="ECO:0007669"/>
    <property type="project" value="UniProtKB-KW"/>
</dbReference>
<dbReference type="EMBL" id="SBLB01000002">
    <property type="protein sequence ID" value="RYC70039.1"/>
    <property type="molecule type" value="Genomic_DNA"/>
</dbReference>
<evidence type="ECO:0000256" key="4">
    <source>
        <dbReference type="ARBA" id="ARBA00022801"/>
    </source>
</evidence>
<reference evidence="7 8" key="1">
    <citation type="submission" date="2019-01" db="EMBL/GenBank/DDBJ databases">
        <title>Spirosoma flava sp. nov., a propanil-degrading bacterium isolated from herbicide-contaminated soil.</title>
        <authorList>
            <person name="Zhang L."/>
            <person name="Jiang J.-D."/>
        </authorList>
    </citation>
    <scope>NUCLEOTIDE SEQUENCE [LARGE SCALE GENOMIC DNA]</scope>
    <source>
        <strain evidence="7 8">TY50</strain>
    </source>
</reference>
<keyword evidence="8" id="KW-1185">Reference proteome</keyword>
<dbReference type="InterPro" id="IPR002729">
    <property type="entry name" value="CRISPR-assoc_Cas1"/>
</dbReference>
<name>A0A4Q2UT88_9BACT</name>
<sequence length="119" mass="13797">MQLLLDTRGLVMKLRNRCFLIRHEQTERLISPRKISSIAVTQGCMLSAGAIRLAAQHQIPIYFFDQTGDVQASLQSPRFGTIATLRRKQVYFSIAQWLPWQFWKCLRLKRGSRLRCCGT</sequence>
<keyword evidence="1" id="KW-0540">Nuclease</keyword>
<dbReference type="GO" id="GO:0043571">
    <property type="term" value="P:maintenance of CRISPR repeat elements"/>
    <property type="evidence" value="ECO:0007669"/>
    <property type="project" value="InterPro"/>
</dbReference>
<keyword evidence="4" id="KW-0378">Hydrolase</keyword>
<dbReference type="Gene3D" id="3.100.10.20">
    <property type="entry name" value="CRISPR-associated endonuclease Cas1, N-terminal domain"/>
    <property type="match status" value="1"/>
</dbReference>